<keyword evidence="1" id="KW-1133">Transmembrane helix</keyword>
<comment type="caution">
    <text evidence="2">The sequence shown here is derived from an EMBL/GenBank/DDBJ whole genome shotgun (WGS) entry which is preliminary data.</text>
</comment>
<accession>A0A9X1WHE2</accession>
<gene>
    <name evidence="2" type="ORF">MUN33_02885</name>
</gene>
<name>A0A9X1WHE2_9CORY</name>
<organism evidence="2 3">
    <name type="scientific">Corynebacterium kalidii</name>
    <dbReference type="NCBI Taxonomy" id="2931982"/>
    <lineage>
        <taxon>Bacteria</taxon>
        <taxon>Bacillati</taxon>
        <taxon>Actinomycetota</taxon>
        <taxon>Actinomycetes</taxon>
        <taxon>Mycobacteriales</taxon>
        <taxon>Corynebacteriaceae</taxon>
        <taxon>Corynebacterium</taxon>
    </lineage>
</organism>
<dbReference type="AlphaFoldDB" id="A0A9X1WHE2"/>
<evidence type="ECO:0000313" key="2">
    <source>
        <dbReference type="EMBL" id="MCJ7857662.1"/>
    </source>
</evidence>
<reference evidence="2" key="1">
    <citation type="submission" date="2022-04" db="EMBL/GenBank/DDBJ databases">
        <title>Corynebacterium kalidii LD5P10.</title>
        <authorList>
            <person name="Sun J.Q."/>
        </authorList>
    </citation>
    <scope>NUCLEOTIDE SEQUENCE</scope>
    <source>
        <strain evidence="2">LD5P10</strain>
    </source>
</reference>
<evidence type="ECO:0000256" key="1">
    <source>
        <dbReference type="SAM" id="Phobius"/>
    </source>
</evidence>
<protein>
    <submittedName>
        <fullName evidence="2">Uncharacterized protein</fullName>
    </submittedName>
</protein>
<keyword evidence="1" id="KW-0472">Membrane</keyword>
<proteinExistence type="predicted"/>
<dbReference type="EMBL" id="JALIEA010000010">
    <property type="protein sequence ID" value="MCJ7857662.1"/>
    <property type="molecule type" value="Genomic_DNA"/>
</dbReference>
<keyword evidence="1" id="KW-0812">Transmembrane</keyword>
<dbReference type="RefSeq" id="WP_244803402.1">
    <property type="nucleotide sequence ID" value="NZ_JALIEA010000010.1"/>
</dbReference>
<feature type="transmembrane region" description="Helical" evidence="1">
    <location>
        <begin position="40"/>
        <end position="63"/>
    </location>
</feature>
<feature type="transmembrane region" description="Helical" evidence="1">
    <location>
        <begin position="107"/>
        <end position="126"/>
    </location>
</feature>
<evidence type="ECO:0000313" key="3">
    <source>
        <dbReference type="Proteomes" id="UP001139207"/>
    </source>
</evidence>
<sequence length="132" mass="13650">MKKRDLHRVLGAALFSLAAGLAAGAVLQFGFGTFDGNCWATAGVLALGIAGTSLFVLGLEALVGARPGARRRADPVRVQPVVRYRHGLAVAAVGQYMPIGAGIAYSVWVLLAWIAVGVLLVGAAAVRNRRTA</sequence>
<dbReference type="Proteomes" id="UP001139207">
    <property type="component" value="Unassembled WGS sequence"/>
</dbReference>
<keyword evidence="3" id="KW-1185">Reference proteome</keyword>